<keyword evidence="3" id="KW-1185">Reference proteome</keyword>
<dbReference type="Gene3D" id="3.40.50.300">
    <property type="entry name" value="P-loop containing nucleotide triphosphate hydrolases"/>
    <property type="match status" value="1"/>
</dbReference>
<dbReference type="OMA" id="LEYKFRH"/>
<evidence type="ECO:0000313" key="2">
    <source>
        <dbReference type="EMBL" id="KAF0981968.1"/>
    </source>
</evidence>
<dbReference type="VEuPathDB" id="AmoebaDB:FDP41_011829"/>
<gene>
    <name evidence="2" type="ORF">FDP41_011829</name>
</gene>
<accession>A0A6A5C889</accession>
<dbReference type="RefSeq" id="XP_044566681.1">
    <property type="nucleotide sequence ID" value="XM_044702281.1"/>
</dbReference>
<organism evidence="2 3">
    <name type="scientific">Naegleria fowleri</name>
    <name type="common">Brain eating amoeba</name>
    <dbReference type="NCBI Taxonomy" id="5763"/>
    <lineage>
        <taxon>Eukaryota</taxon>
        <taxon>Discoba</taxon>
        <taxon>Heterolobosea</taxon>
        <taxon>Tetramitia</taxon>
        <taxon>Eutetramitia</taxon>
        <taxon>Vahlkampfiidae</taxon>
        <taxon>Naegleria</taxon>
    </lineage>
</organism>
<dbReference type="InterPro" id="IPR027417">
    <property type="entry name" value="P-loop_NTPase"/>
</dbReference>
<feature type="compositionally biased region" description="Polar residues" evidence="1">
    <location>
        <begin position="40"/>
        <end position="59"/>
    </location>
</feature>
<dbReference type="VEuPathDB" id="AmoebaDB:NfTy_022010"/>
<evidence type="ECO:0000313" key="3">
    <source>
        <dbReference type="Proteomes" id="UP000444721"/>
    </source>
</evidence>
<name>A0A6A5C889_NAEFO</name>
<proteinExistence type="predicted"/>
<protein>
    <submittedName>
        <fullName evidence="2">Uncharacterized protein</fullName>
    </submittedName>
</protein>
<feature type="compositionally biased region" description="Polar residues" evidence="1">
    <location>
        <begin position="1"/>
        <end position="20"/>
    </location>
</feature>
<dbReference type="EMBL" id="VFQX01000012">
    <property type="protein sequence ID" value="KAF0981968.1"/>
    <property type="molecule type" value="Genomic_DNA"/>
</dbReference>
<feature type="compositionally biased region" description="Low complexity" evidence="1">
    <location>
        <begin position="91"/>
        <end position="100"/>
    </location>
</feature>
<sequence length="394" mass="44387">MKKLQSSGEKLSSREQQQPSFDEDEDDNNYMVNHPFYSRDLQSANSTQKNRPGSSSKTSRPVGASSSISNTVSSSSSRKYDHHRNSIDMGSSSKPTQSSSTMEHNLSHYNSLKLRQKQLNEYKVNSDILPDVTHLNILLIGEKGAGKSSLISTFHRSLFENYGDPPIAAIGENRASAFTKKKKGYAVNIPESIYAHDTRGLETFLKLELEQVKAMRDGRAGDDVEVKQKSSWSLWDYLFSLLSRNPAAILDPDCLVNNTTVQDIPHAVIFVVPANQRNVPSELEDFVNLFLEYGYKPLFAVTKIDAHGSGDLYAATHLYDTKKTQLVQMFELEYQDVHAIQNYTEWNQKNVSIESMALDLLQKAVTRAESFIIQHMENEKNKQSSNFISKCIIS</sequence>
<dbReference type="GeneID" id="68119044"/>
<feature type="compositionally biased region" description="Low complexity" evidence="1">
    <location>
        <begin position="65"/>
        <end position="77"/>
    </location>
</feature>
<feature type="region of interest" description="Disordered" evidence="1">
    <location>
        <begin position="1"/>
        <end position="105"/>
    </location>
</feature>
<evidence type="ECO:0000256" key="1">
    <source>
        <dbReference type="SAM" id="MobiDB-lite"/>
    </source>
</evidence>
<reference evidence="2 3" key="1">
    <citation type="journal article" date="2019" name="Sci. Rep.">
        <title>Nanopore sequencing improves the draft genome of the human pathogenic amoeba Naegleria fowleri.</title>
        <authorList>
            <person name="Liechti N."/>
            <person name="Schurch N."/>
            <person name="Bruggmann R."/>
            <person name="Wittwer M."/>
        </authorList>
    </citation>
    <scope>NUCLEOTIDE SEQUENCE [LARGE SCALE GENOMIC DNA]</scope>
    <source>
        <strain evidence="2 3">ATCC 30894</strain>
    </source>
</reference>
<dbReference type="SUPFAM" id="SSF52540">
    <property type="entry name" value="P-loop containing nucleoside triphosphate hydrolases"/>
    <property type="match status" value="1"/>
</dbReference>
<dbReference type="VEuPathDB" id="AmoebaDB:NF0049850"/>
<dbReference type="AlphaFoldDB" id="A0A6A5C889"/>
<comment type="caution">
    <text evidence="2">The sequence shown here is derived from an EMBL/GenBank/DDBJ whole genome shotgun (WGS) entry which is preliminary data.</text>
</comment>
<dbReference type="OrthoDB" id="25620at2759"/>
<dbReference type="Proteomes" id="UP000444721">
    <property type="component" value="Unassembled WGS sequence"/>
</dbReference>